<proteinExistence type="predicted"/>
<sequence length="69" mass="7811">MDEEEDDEVTKELYKDRNVNLVHHEITSTATVHPPPSFFNPLQQKATPTPTPTTLETTTSLPLLLDFAF</sequence>
<protein>
    <submittedName>
        <fullName evidence="2">Uncharacterized protein</fullName>
    </submittedName>
</protein>
<evidence type="ECO:0000256" key="1">
    <source>
        <dbReference type="SAM" id="MobiDB-lite"/>
    </source>
</evidence>
<comment type="caution">
    <text evidence="2">The sequence shown here is derived from an EMBL/GenBank/DDBJ whole genome shotgun (WGS) entry which is preliminary data.</text>
</comment>
<dbReference type="AlphaFoldDB" id="A0A699UAD6"/>
<gene>
    <name evidence="2" type="ORF">Tci_891359</name>
</gene>
<name>A0A699UAD6_TANCI</name>
<organism evidence="2">
    <name type="scientific">Tanacetum cinerariifolium</name>
    <name type="common">Dalmatian daisy</name>
    <name type="synonym">Chrysanthemum cinerariifolium</name>
    <dbReference type="NCBI Taxonomy" id="118510"/>
    <lineage>
        <taxon>Eukaryota</taxon>
        <taxon>Viridiplantae</taxon>
        <taxon>Streptophyta</taxon>
        <taxon>Embryophyta</taxon>
        <taxon>Tracheophyta</taxon>
        <taxon>Spermatophyta</taxon>
        <taxon>Magnoliopsida</taxon>
        <taxon>eudicotyledons</taxon>
        <taxon>Gunneridae</taxon>
        <taxon>Pentapetalae</taxon>
        <taxon>asterids</taxon>
        <taxon>campanulids</taxon>
        <taxon>Asterales</taxon>
        <taxon>Asteraceae</taxon>
        <taxon>Asteroideae</taxon>
        <taxon>Anthemideae</taxon>
        <taxon>Anthemidinae</taxon>
        <taxon>Tanacetum</taxon>
    </lineage>
</organism>
<feature type="region of interest" description="Disordered" evidence="1">
    <location>
        <begin position="28"/>
        <end position="57"/>
    </location>
</feature>
<evidence type="ECO:0000313" key="2">
    <source>
        <dbReference type="EMBL" id="GFD19390.1"/>
    </source>
</evidence>
<dbReference type="EMBL" id="BKCJ011314226">
    <property type="protein sequence ID" value="GFD19390.1"/>
    <property type="molecule type" value="Genomic_DNA"/>
</dbReference>
<accession>A0A699UAD6</accession>
<feature type="non-terminal residue" evidence="2">
    <location>
        <position position="69"/>
    </location>
</feature>
<reference evidence="2" key="1">
    <citation type="journal article" date="2019" name="Sci. Rep.">
        <title>Draft genome of Tanacetum cinerariifolium, the natural source of mosquito coil.</title>
        <authorList>
            <person name="Yamashiro T."/>
            <person name="Shiraishi A."/>
            <person name="Satake H."/>
            <person name="Nakayama K."/>
        </authorList>
    </citation>
    <scope>NUCLEOTIDE SEQUENCE</scope>
</reference>